<dbReference type="SUPFAM" id="SSF55785">
    <property type="entry name" value="PYP-like sensor domain (PAS domain)"/>
    <property type="match status" value="1"/>
</dbReference>
<gene>
    <name evidence="3" type="ORF">ASZ90_016475</name>
</gene>
<keyword evidence="1" id="KW-0472">Membrane</keyword>
<dbReference type="Pfam" id="PF08448">
    <property type="entry name" value="PAS_4"/>
    <property type="match status" value="1"/>
</dbReference>
<dbReference type="Gene3D" id="3.30.450.20">
    <property type="entry name" value="PAS domain"/>
    <property type="match status" value="1"/>
</dbReference>
<dbReference type="NCBIfam" id="TIGR00229">
    <property type="entry name" value="sensory_box"/>
    <property type="match status" value="1"/>
</dbReference>
<organism evidence="3">
    <name type="scientific">hydrocarbon metagenome</name>
    <dbReference type="NCBI Taxonomy" id="938273"/>
    <lineage>
        <taxon>unclassified sequences</taxon>
        <taxon>metagenomes</taxon>
        <taxon>ecological metagenomes</taxon>
    </lineage>
</organism>
<dbReference type="PROSITE" id="PS50112">
    <property type="entry name" value="PAS"/>
    <property type="match status" value="1"/>
</dbReference>
<dbReference type="EMBL" id="LNQE01001733">
    <property type="protein sequence ID" value="KUG11628.1"/>
    <property type="molecule type" value="Genomic_DNA"/>
</dbReference>
<dbReference type="Pfam" id="PF05228">
    <property type="entry name" value="CHASE4"/>
    <property type="match status" value="1"/>
</dbReference>
<comment type="caution">
    <text evidence="3">The sequence shown here is derived from an EMBL/GenBank/DDBJ whole genome shotgun (WGS) entry which is preliminary data.</text>
</comment>
<name>A0A0W8ESM2_9ZZZZ</name>
<evidence type="ECO:0000259" key="2">
    <source>
        <dbReference type="PROSITE" id="PS50112"/>
    </source>
</evidence>
<dbReference type="Gene3D" id="6.10.340.10">
    <property type="match status" value="1"/>
</dbReference>
<dbReference type="AlphaFoldDB" id="A0A0W8ESM2"/>
<feature type="domain" description="PAS" evidence="2">
    <location>
        <begin position="359"/>
        <end position="405"/>
    </location>
</feature>
<evidence type="ECO:0000313" key="3">
    <source>
        <dbReference type="EMBL" id="KUG11628.1"/>
    </source>
</evidence>
<sequence length="698" mass="77431">MCMDLRKKTLIILTLLFLSMLGGFLVLSYSTLTSSYQAAEEAAVRDDLIRVHYVLENELNAIDRVARDWGPWDDTYIFVQDRNDAYIQNNLDGVTLQNLGVSFMIFADQEGTIVYGKAIDPETGLDASIPPDLLAGITAAGTLTGFETLDASEKGLFVVDGRIALIASQPITTSTWDAPPAGALICGKFIDERELEYLGALSGSNFTVMPAVSAHLPGKEIILYQQGDTPGRFWIFPENESLVIGTMYIDDVTGTLPLSLQVFQSRDIYLQGRAVYVSFTLFFLLIGIIFISAILLIIDRFILSRIIAMTNWMEQRDMGDPCSPDRIVIQGTDEISILATTINDLLAGICESTRQIAASEEKLRLFVENFPGLAYVKNGAGRFVLVSRQFTELAGLPEQSLLGRTHSEVWPGTAWAANADTADREARKLEPGRHAYSEYEDTRAGVPAMYGAFRFPIRREGSEDLVGSIVFDITERRREQDALGKARERLSVLETMTMRDIRSHLFTLTAYLELARAQNGDESIIHFLDAIAREARHIDRYLIFSRHYQDLGTRPPRWQRVDEVFLFALSHIDTKGITREGSFDLVSLYADTLLERALTILVQRIMAYTGSPAQLTLSTGETPDGLTLSLTGIGHAGDTFPQVRPDGQDTLSLADYDMVLARDILAITGMTFTEQEGQNAGFTVVITAPRGVYRFTPG</sequence>
<reference evidence="3" key="1">
    <citation type="journal article" date="2015" name="Proc. Natl. Acad. Sci. U.S.A.">
        <title>Networks of energetic and metabolic interactions define dynamics in microbial communities.</title>
        <authorList>
            <person name="Embree M."/>
            <person name="Liu J.K."/>
            <person name="Al-Bassam M.M."/>
            <person name="Zengler K."/>
        </authorList>
    </citation>
    <scope>NUCLEOTIDE SEQUENCE</scope>
</reference>
<keyword evidence="1" id="KW-0812">Transmembrane</keyword>
<feature type="transmembrane region" description="Helical" evidence="1">
    <location>
        <begin position="274"/>
        <end position="298"/>
    </location>
</feature>
<accession>A0A0W8ESM2</accession>
<keyword evidence="1" id="KW-1133">Transmembrane helix</keyword>
<dbReference type="InterPro" id="IPR013656">
    <property type="entry name" value="PAS_4"/>
</dbReference>
<dbReference type="InterPro" id="IPR007892">
    <property type="entry name" value="CHASE4"/>
</dbReference>
<dbReference type="InterPro" id="IPR000014">
    <property type="entry name" value="PAS"/>
</dbReference>
<proteinExistence type="predicted"/>
<evidence type="ECO:0000256" key="1">
    <source>
        <dbReference type="SAM" id="Phobius"/>
    </source>
</evidence>
<dbReference type="InterPro" id="IPR035965">
    <property type="entry name" value="PAS-like_dom_sf"/>
</dbReference>
<protein>
    <recommendedName>
        <fullName evidence="2">PAS domain-containing protein</fullName>
    </recommendedName>
</protein>